<proteinExistence type="predicted"/>
<evidence type="ECO:0000313" key="2">
    <source>
        <dbReference type="Proteomes" id="UP001062846"/>
    </source>
</evidence>
<protein>
    <submittedName>
        <fullName evidence="1">Uncharacterized protein</fullName>
    </submittedName>
</protein>
<reference evidence="1" key="1">
    <citation type="submission" date="2022-02" db="EMBL/GenBank/DDBJ databases">
        <title>Plant Genome Project.</title>
        <authorList>
            <person name="Zhang R.-G."/>
        </authorList>
    </citation>
    <scope>NUCLEOTIDE SEQUENCE</scope>
    <source>
        <strain evidence="1">AT1</strain>
    </source>
</reference>
<accession>A0ACC0LQ12</accession>
<evidence type="ECO:0000313" key="1">
    <source>
        <dbReference type="EMBL" id="KAI8530801.1"/>
    </source>
</evidence>
<keyword evidence="2" id="KW-1185">Reference proteome</keyword>
<sequence length="79" mass="9282">MKHPVWNSMASCSQDQRRPDDHHLPNDVLIEILTRLPVKSLLRSKCVCKNWYDLIQNRTRSLPPSKAPRQKSHLPPVFR</sequence>
<name>A0ACC0LQ12_RHOML</name>
<organism evidence="1 2">
    <name type="scientific">Rhododendron molle</name>
    <name type="common">Chinese azalea</name>
    <name type="synonym">Azalea mollis</name>
    <dbReference type="NCBI Taxonomy" id="49168"/>
    <lineage>
        <taxon>Eukaryota</taxon>
        <taxon>Viridiplantae</taxon>
        <taxon>Streptophyta</taxon>
        <taxon>Embryophyta</taxon>
        <taxon>Tracheophyta</taxon>
        <taxon>Spermatophyta</taxon>
        <taxon>Magnoliopsida</taxon>
        <taxon>eudicotyledons</taxon>
        <taxon>Gunneridae</taxon>
        <taxon>Pentapetalae</taxon>
        <taxon>asterids</taxon>
        <taxon>Ericales</taxon>
        <taxon>Ericaceae</taxon>
        <taxon>Ericoideae</taxon>
        <taxon>Rhodoreae</taxon>
        <taxon>Rhododendron</taxon>
    </lineage>
</organism>
<dbReference type="Proteomes" id="UP001062846">
    <property type="component" value="Chromosome 11"/>
</dbReference>
<gene>
    <name evidence="1" type="ORF">RHMOL_Rhmol11G0087700</name>
</gene>
<comment type="caution">
    <text evidence="1">The sequence shown here is derived from an EMBL/GenBank/DDBJ whole genome shotgun (WGS) entry which is preliminary data.</text>
</comment>
<dbReference type="EMBL" id="CM046398">
    <property type="protein sequence ID" value="KAI8530801.1"/>
    <property type="molecule type" value="Genomic_DNA"/>
</dbReference>